<dbReference type="EnsemblPlants" id="Kaladp0081s0069.1.v1.1">
    <property type="protein sequence ID" value="Kaladp0081s0069.1.v1.1"/>
    <property type="gene ID" value="Kaladp0081s0069.v1.1"/>
</dbReference>
<comment type="similarity">
    <text evidence="2">Belongs to the CDI family. ICK/KRP subfamily.</text>
</comment>
<dbReference type="Proteomes" id="UP000594263">
    <property type="component" value="Unplaced"/>
</dbReference>
<evidence type="ECO:0000256" key="3">
    <source>
        <dbReference type="ARBA" id="ARBA00023013"/>
    </source>
</evidence>
<dbReference type="Pfam" id="PF02234">
    <property type="entry name" value="CDI"/>
    <property type="match status" value="1"/>
</dbReference>
<dbReference type="InterPro" id="IPR003175">
    <property type="entry name" value="CDI_dom"/>
</dbReference>
<accession>A0A7N0USE4</accession>
<sequence>MGKYMRKSKAAGDVAVMELAQSSLGVRTRAKTLALQRLQQSAASPGSYLQLRSRKLEKPPVPSGSQRQRQTGLRLGSPGPNCKTRASSRLRVSSELVEENHLPVPEESKDGDENGNDGEGDGTIEAFIGENSPDNSRSTRESTPCSFIRGPDHVGTPGSATRSSSSVEISKRLQGSANRVLPAAKEMEEFFAGAELQQHRQFIEKYNFDPLKEKPLPGRYDWERFAP</sequence>
<evidence type="ECO:0000313" key="7">
    <source>
        <dbReference type="EnsemblPlants" id="Kaladp0081s0069.1.v1.1"/>
    </source>
</evidence>
<dbReference type="PIRSF" id="PIRSF017811">
    <property type="entry name" value="CDK_inhib_pln"/>
    <property type="match status" value="1"/>
</dbReference>
<dbReference type="GO" id="GO:0004861">
    <property type="term" value="F:cyclin-dependent protein serine/threonine kinase inhibitor activity"/>
    <property type="evidence" value="ECO:0007669"/>
    <property type="project" value="InterPro"/>
</dbReference>
<evidence type="ECO:0000256" key="2">
    <source>
        <dbReference type="ARBA" id="ARBA00010274"/>
    </source>
</evidence>
<keyword evidence="8" id="KW-1185">Reference proteome</keyword>
<dbReference type="Gramene" id="Kaladp0081s0069.1.v1.1">
    <property type="protein sequence ID" value="Kaladp0081s0069.1.v1.1"/>
    <property type="gene ID" value="Kaladp0081s0069.v1.1"/>
</dbReference>
<dbReference type="Gene3D" id="4.10.365.10">
    <property type="entry name" value="p27"/>
    <property type="match status" value="1"/>
</dbReference>
<comment type="subcellular location">
    <subcellularLocation>
        <location evidence="1">Nucleus</location>
        <location evidence="1">Nucleoplasm</location>
    </subcellularLocation>
</comment>
<proteinExistence type="inferred from homology"/>
<dbReference type="GO" id="GO:0051726">
    <property type="term" value="P:regulation of cell cycle"/>
    <property type="evidence" value="ECO:0007669"/>
    <property type="project" value="InterPro"/>
</dbReference>
<evidence type="ECO:0000313" key="8">
    <source>
        <dbReference type="Proteomes" id="UP000594263"/>
    </source>
</evidence>
<evidence type="ECO:0000256" key="4">
    <source>
        <dbReference type="ARBA" id="ARBA00023306"/>
    </source>
</evidence>
<evidence type="ECO:0000259" key="6">
    <source>
        <dbReference type="Pfam" id="PF02234"/>
    </source>
</evidence>
<dbReference type="PANTHER" id="PTHR46776">
    <property type="entry name" value="CYCLIN-DEPENDENT KINASE INHIBITOR 4-RELATED"/>
    <property type="match status" value="1"/>
</dbReference>
<feature type="compositionally biased region" description="Acidic residues" evidence="5">
    <location>
        <begin position="113"/>
        <end position="122"/>
    </location>
</feature>
<evidence type="ECO:0000256" key="5">
    <source>
        <dbReference type="SAM" id="MobiDB-lite"/>
    </source>
</evidence>
<feature type="compositionally biased region" description="Basic and acidic residues" evidence="5">
    <location>
        <begin position="98"/>
        <end position="112"/>
    </location>
</feature>
<keyword evidence="4" id="KW-0131">Cell cycle</keyword>
<name>A0A7N0USE4_KALFE</name>
<dbReference type="OMA" id="GRYEWEQ"/>
<organism evidence="7 8">
    <name type="scientific">Kalanchoe fedtschenkoi</name>
    <name type="common">Lavender scallops</name>
    <name type="synonym">South American air plant</name>
    <dbReference type="NCBI Taxonomy" id="63787"/>
    <lineage>
        <taxon>Eukaryota</taxon>
        <taxon>Viridiplantae</taxon>
        <taxon>Streptophyta</taxon>
        <taxon>Embryophyta</taxon>
        <taxon>Tracheophyta</taxon>
        <taxon>Spermatophyta</taxon>
        <taxon>Magnoliopsida</taxon>
        <taxon>eudicotyledons</taxon>
        <taxon>Gunneridae</taxon>
        <taxon>Pentapetalae</taxon>
        <taxon>Saxifragales</taxon>
        <taxon>Crassulaceae</taxon>
        <taxon>Kalanchoe</taxon>
    </lineage>
</organism>
<feature type="domain" description="Cyclin-dependent kinase inhibitor" evidence="6">
    <location>
        <begin position="182"/>
        <end position="224"/>
    </location>
</feature>
<dbReference type="AlphaFoldDB" id="A0A7N0USE4"/>
<keyword evidence="3" id="KW-0649">Protein kinase inhibitor</keyword>
<feature type="compositionally biased region" description="Polar residues" evidence="5">
    <location>
        <begin position="132"/>
        <end position="145"/>
    </location>
</feature>
<protein>
    <recommendedName>
        <fullName evidence="6">Cyclin-dependent kinase inhibitor domain-containing protein</fullName>
    </recommendedName>
</protein>
<dbReference type="InterPro" id="IPR044898">
    <property type="entry name" value="CDI_dom_sf"/>
</dbReference>
<reference evidence="7" key="1">
    <citation type="submission" date="2021-01" db="UniProtKB">
        <authorList>
            <consortium name="EnsemblPlants"/>
        </authorList>
    </citation>
    <scope>IDENTIFICATION</scope>
</reference>
<feature type="region of interest" description="Disordered" evidence="5">
    <location>
        <begin position="38"/>
        <end position="174"/>
    </location>
</feature>
<evidence type="ECO:0000256" key="1">
    <source>
        <dbReference type="ARBA" id="ARBA00004642"/>
    </source>
</evidence>
<dbReference type="GO" id="GO:0005654">
    <property type="term" value="C:nucleoplasm"/>
    <property type="evidence" value="ECO:0007669"/>
    <property type="project" value="UniProtKB-SubCell"/>
</dbReference>
<feature type="compositionally biased region" description="Polar residues" evidence="5">
    <location>
        <begin position="158"/>
        <end position="174"/>
    </location>
</feature>
<dbReference type="InterPro" id="IPR044275">
    <property type="entry name" value="KRP"/>
</dbReference>